<keyword evidence="1 2" id="KW-0175">Coiled coil</keyword>
<feature type="non-terminal residue" evidence="4">
    <location>
        <position position="471"/>
    </location>
</feature>
<reference evidence="5" key="1">
    <citation type="submission" date="2020-01" db="EMBL/GenBank/DDBJ databases">
        <title>Draft genome sequence of the Termite Coptotermes fromosanus.</title>
        <authorList>
            <person name="Itakura S."/>
            <person name="Yosikawa Y."/>
            <person name="Umezawa K."/>
        </authorList>
    </citation>
    <scope>NUCLEOTIDE SEQUENCE [LARGE SCALE GENOMIC DNA]</scope>
</reference>
<accession>A0A6L2Q5K4</accession>
<dbReference type="Proteomes" id="UP000502823">
    <property type="component" value="Unassembled WGS sequence"/>
</dbReference>
<evidence type="ECO:0000313" key="5">
    <source>
        <dbReference type="Proteomes" id="UP000502823"/>
    </source>
</evidence>
<protein>
    <recommendedName>
        <fullName evidence="6">Coiled-coil domain-containing protein 112</fullName>
    </recommendedName>
</protein>
<dbReference type="EMBL" id="BLKM01001619">
    <property type="protein sequence ID" value="GFG40181.1"/>
    <property type="molecule type" value="Genomic_DNA"/>
</dbReference>
<dbReference type="InParanoid" id="A0A6L2Q5K4"/>
<evidence type="ECO:0000256" key="1">
    <source>
        <dbReference type="ARBA" id="ARBA00023054"/>
    </source>
</evidence>
<keyword evidence="5" id="KW-1185">Reference proteome</keyword>
<gene>
    <name evidence="4" type="ORF">Cfor_09769</name>
</gene>
<evidence type="ECO:0000313" key="4">
    <source>
        <dbReference type="EMBL" id="GFG40181.1"/>
    </source>
</evidence>
<proteinExistence type="predicted"/>
<sequence length="471" mass="56026">MTESMNKSVFKPAYKNKCKAHEGNATTFIAQAARLKIQQDYLDKEQAITIKSVKRLDHHAANDVATTHKEMEYQRTQESERLHHLSSSILRSLKQLRADVMNEDKLRQLEIEYYQKCVYDLEKTIRNFNKANNKRFQKLLEEECALSNELKSLENKYDDWNRAVSPSLLNPPVRRVSKLYISNTGSTKEEVSAFQRFLQETGGHTGGWAEDDHHLFLQLRKKHKGKITFLSLLKQHLPDISADDMLLHEDWFQQYEVLKARQKKAIQEWRISKDKNSQKNNNTKSEPLELQQRSKAKYHEDSAEKKQKIEEWKKMLQLKKELEVKKQWEDKQKEVECEQKRRERQAQKKVEIEHYKEEKLIEQQSKILSKQLKDLREVEERAAQANILLKAFREQDQLFVTRQLSRRKQQTLKIEQRNKQLQTLKQEVAVDRDPKRLLRPTATWRERCNQKPESSTFSHAVPVLHLRNMPH</sequence>
<organism evidence="4 5">
    <name type="scientific">Coptotermes formosanus</name>
    <name type="common">Formosan subterranean termite</name>
    <dbReference type="NCBI Taxonomy" id="36987"/>
    <lineage>
        <taxon>Eukaryota</taxon>
        <taxon>Metazoa</taxon>
        <taxon>Ecdysozoa</taxon>
        <taxon>Arthropoda</taxon>
        <taxon>Hexapoda</taxon>
        <taxon>Insecta</taxon>
        <taxon>Pterygota</taxon>
        <taxon>Neoptera</taxon>
        <taxon>Polyneoptera</taxon>
        <taxon>Dictyoptera</taxon>
        <taxon>Blattodea</taxon>
        <taxon>Blattoidea</taxon>
        <taxon>Termitoidae</taxon>
        <taxon>Rhinotermitidae</taxon>
        <taxon>Coptotermes</taxon>
    </lineage>
</organism>
<feature type="coiled-coil region" evidence="2">
    <location>
        <begin position="318"/>
        <end position="427"/>
    </location>
</feature>
<dbReference type="OrthoDB" id="2152435at2759"/>
<feature type="region of interest" description="Disordered" evidence="3">
    <location>
        <begin position="269"/>
        <end position="304"/>
    </location>
</feature>
<evidence type="ECO:0008006" key="6">
    <source>
        <dbReference type="Google" id="ProtNLM"/>
    </source>
</evidence>
<name>A0A6L2Q5K4_COPFO</name>
<dbReference type="AlphaFoldDB" id="A0A6L2Q5K4"/>
<comment type="caution">
    <text evidence="4">The sequence shown here is derived from an EMBL/GenBank/DDBJ whole genome shotgun (WGS) entry which is preliminary data.</text>
</comment>
<dbReference type="PANTHER" id="PTHR21549:SF0">
    <property type="entry name" value="COILED-COIL DOMAIN-CONTAINING PROTEIN 112"/>
    <property type="match status" value="1"/>
</dbReference>
<evidence type="ECO:0000256" key="3">
    <source>
        <dbReference type="SAM" id="MobiDB-lite"/>
    </source>
</evidence>
<evidence type="ECO:0000256" key="2">
    <source>
        <dbReference type="SAM" id="Coils"/>
    </source>
</evidence>
<dbReference type="InterPro" id="IPR039902">
    <property type="entry name" value="CCDC148/CCDC112"/>
</dbReference>
<dbReference type="PANTHER" id="PTHR21549">
    <property type="entry name" value="MUTATED IN BLADDER CANCER 1"/>
    <property type="match status" value="1"/>
</dbReference>